<dbReference type="EMBL" id="CM035419">
    <property type="protein sequence ID" value="KAH7414705.1"/>
    <property type="molecule type" value="Genomic_DNA"/>
</dbReference>
<dbReference type="Proteomes" id="UP000825935">
    <property type="component" value="Chromosome 14"/>
</dbReference>
<comment type="caution">
    <text evidence="2">The sequence shown here is derived from an EMBL/GenBank/DDBJ whole genome shotgun (WGS) entry which is preliminary data.</text>
</comment>
<dbReference type="OrthoDB" id="1930404at2759"/>
<name>A0A8T2T974_CERRI</name>
<proteinExistence type="predicted"/>
<keyword evidence="3" id="KW-1185">Reference proteome</keyword>
<accession>A0A8T2T974</accession>
<dbReference type="AlphaFoldDB" id="A0A8T2T974"/>
<reference evidence="2" key="1">
    <citation type="submission" date="2021-08" db="EMBL/GenBank/DDBJ databases">
        <title>WGS assembly of Ceratopteris richardii.</title>
        <authorList>
            <person name="Marchant D.B."/>
            <person name="Chen G."/>
            <person name="Jenkins J."/>
            <person name="Shu S."/>
            <person name="Leebens-Mack J."/>
            <person name="Grimwood J."/>
            <person name="Schmutz J."/>
            <person name="Soltis P."/>
            <person name="Soltis D."/>
            <person name="Chen Z.-H."/>
        </authorList>
    </citation>
    <scope>NUCLEOTIDE SEQUENCE</scope>
    <source>
        <strain evidence="2">Whitten #5841</strain>
        <tissue evidence="2">Leaf</tissue>
    </source>
</reference>
<protein>
    <submittedName>
        <fullName evidence="2">Uncharacterized protein</fullName>
    </submittedName>
</protein>
<dbReference type="PANTHER" id="PTHR34564:SF3">
    <property type="entry name" value="PEPTIDYL-PROLYL CIS-TRANS ISOMERASE G"/>
    <property type="match status" value="1"/>
</dbReference>
<keyword evidence="1" id="KW-0732">Signal</keyword>
<dbReference type="OMA" id="QITECKN"/>
<evidence type="ECO:0000313" key="3">
    <source>
        <dbReference type="Proteomes" id="UP000825935"/>
    </source>
</evidence>
<sequence>MSRPLALCLVLLVLILTSHSDWKQPTKSDIEISNLASKEQEASSKREVVKEQVILSQEKRIYVLSELVKTLQQQLAQCQENNARNSTQAMFEPGPAMDVENH</sequence>
<organism evidence="2 3">
    <name type="scientific">Ceratopteris richardii</name>
    <name type="common">Triangle waterfern</name>
    <dbReference type="NCBI Taxonomy" id="49495"/>
    <lineage>
        <taxon>Eukaryota</taxon>
        <taxon>Viridiplantae</taxon>
        <taxon>Streptophyta</taxon>
        <taxon>Embryophyta</taxon>
        <taxon>Tracheophyta</taxon>
        <taxon>Polypodiopsida</taxon>
        <taxon>Polypodiidae</taxon>
        <taxon>Polypodiales</taxon>
        <taxon>Pteridineae</taxon>
        <taxon>Pteridaceae</taxon>
        <taxon>Parkerioideae</taxon>
        <taxon>Ceratopteris</taxon>
    </lineage>
</organism>
<gene>
    <name evidence="2" type="ORF">KP509_14G006900</name>
</gene>
<feature type="signal peptide" evidence="1">
    <location>
        <begin position="1"/>
        <end position="20"/>
    </location>
</feature>
<evidence type="ECO:0000256" key="1">
    <source>
        <dbReference type="SAM" id="SignalP"/>
    </source>
</evidence>
<evidence type="ECO:0000313" key="2">
    <source>
        <dbReference type="EMBL" id="KAH7414705.1"/>
    </source>
</evidence>
<dbReference type="PANTHER" id="PTHR34564">
    <property type="entry name" value="PEPTIDYL-PROLYL CIS-TRANS ISOMERASE G"/>
    <property type="match status" value="1"/>
</dbReference>
<feature type="chain" id="PRO_5035949802" evidence="1">
    <location>
        <begin position="21"/>
        <end position="102"/>
    </location>
</feature>